<sequence length="506" mass="55983">MPRTPAFLLTRHQLLSLIQTCPNISLLKQIQSHVLIRGLWCDNFIVARLIAFCATSNSGDLDYARLLFDHSPNPSPYAFNTIIRGYASSSTPIQSIHIFHAMLANGIYPDKYTFPFLLKACTRTSPASFYQGPALHSLLTKCGFDRDLHVQTSLLHTYASSNCILASKGVFDEMPQRSTVTWNALISCYSKLNLAFESLVLFGEMVMGVVEVNVDTLVSVLGSCTSLGALMWGRCVHGFIVRKHAAVSVGAELGTSLVHMYAKCGNLDNGVRVFDAMEVRDVSAWTAMIGGLAMHGHGKEALSHFQTMVEEGMKPDSVTFTSVLHACSHSGLVQEGLVIFHSMREVHEIEARIEHFGIMVDLLGRAGLVREAERFVKSMPMHPNGVIWGTLLNACVINGELGMGERIAERILELGLEDFDGSVYVVMSNIYAKVAKWDEVGKVREVMVNKGVKKACGHSFVEVNGIVHKFLVGDTTHPHTNEIYRLLHRIAQEIKLECYCYSSVLF</sequence>
<reference evidence="1 2" key="1">
    <citation type="journal article" date="2022" name="Hortic Res">
        <title>A haplotype resolved chromosomal level avocado genome allows analysis of novel avocado genes.</title>
        <authorList>
            <person name="Nath O."/>
            <person name="Fletcher S.J."/>
            <person name="Hayward A."/>
            <person name="Shaw L.M."/>
            <person name="Masouleh A.K."/>
            <person name="Furtado A."/>
            <person name="Henry R.J."/>
            <person name="Mitter N."/>
        </authorList>
    </citation>
    <scope>NUCLEOTIDE SEQUENCE [LARGE SCALE GENOMIC DNA]</scope>
    <source>
        <strain evidence="2">cv. Hass</strain>
    </source>
</reference>
<evidence type="ECO:0000313" key="1">
    <source>
        <dbReference type="EMBL" id="KAJ8624821.1"/>
    </source>
</evidence>
<accession>A0ACC2KU94</accession>
<organism evidence="1 2">
    <name type="scientific">Persea americana</name>
    <name type="common">Avocado</name>
    <dbReference type="NCBI Taxonomy" id="3435"/>
    <lineage>
        <taxon>Eukaryota</taxon>
        <taxon>Viridiplantae</taxon>
        <taxon>Streptophyta</taxon>
        <taxon>Embryophyta</taxon>
        <taxon>Tracheophyta</taxon>
        <taxon>Spermatophyta</taxon>
        <taxon>Magnoliopsida</taxon>
        <taxon>Magnoliidae</taxon>
        <taxon>Laurales</taxon>
        <taxon>Lauraceae</taxon>
        <taxon>Persea</taxon>
    </lineage>
</organism>
<keyword evidence="2" id="KW-1185">Reference proteome</keyword>
<dbReference type="EMBL" id="CM056819">
    <property type="protein sequence ID" value="KAJ8624821.1"/>
    <property type="molecule type" value="Genomic_DNA"/>
</dbReference>
<dbReference type="Proteomes" id="UP001234297">
    <property type="component" value="Chromosome 11"/>
</dbReference>
<protein>
    <submittedName>
        <fullName evidence="1">Uncharacterized protein</fullName>
    </submittedName>
</protein>
<evidence type="ECO:0000313" key="2">
    <source>
        <dbReference type="Proteomes" id="UP001234297"/>
    </source>
</evidence>
<gene>
    <name evidence="1" type="ORF">MRB53_033351</name>
</gene>
<proteinExistence type="predicted"/>
<comment type="caution">
    <text evidence="1">The sequence shown here is derived from an EMBL/GenBank/DDBJ whole genome shotgun (WGS) entry which is preliminary data.</text>
</comment>
<name>A0ACC2KU94_PERAE</name>